<protein>
    <submittedName>
        <fullName evidence="1">Uncharacterized protein</fullName>
    </submittedName>
</protein>
<organism evidence="1 2">
    <name type="scientific">Desulfomonile tiedjei (strain ATCC 49306 / DSM 6799 / DCB-1)</name>
    <dbReference type="NCBI Taxonomy" id="706587"/>
    <lineage>
        <taxon>Bacteria</taxon>
        <taxon>Pseudomonadati</taxon>
        <taxon>Thermodesulfobacteriota</taxon>
        <taxon>Desulfomonilia</taxon>
        <taxon>Desulfomonilales</taxon>
        <taxon>Desulfomonilaceae</taxon>
        <taxon>Desulfomonile</taxon>
    </lineage>
</organism>
<dbReference type="EMBL" id="CP003360">
    <property type="protein sequence ID" value="AFM27602.1"/>
    <property type="molecule type" value="Genomic_DNA"/>
</dbReference>
<evidence type="ECO:0000313" key="2">
    <source>
        <dbReference type="Proteomes" id="UP000006055"/>
    </source>
</evidence>
<proteinExistence type="predicted"/>
<keyword evidence="2" id="KW-1185">Reference proteome</keyword>
<sequence length="118" mass="13511">MGIFREPGSQEIDIVKEMAESLGSQGSKVEDLVDKANIILGEIEQLLENCRNHPGERRPPVDFINKRIREFNAFVDKAEDALRWLLIQREACGFRTHKNVNTFYPIPAKKKLIKTCDA</sequence>
<accession>I4CDG1</accession>
<dbReference type="KEGG" id="dti:Desti_4990"/>
<reference evidence="2" key="1">
    <citation type="submission" date="2012-06" db="EMBL/GenBank/DDBJ databases">
        <title>Complete sequence of chromosome of Desulfomonile tiedjei DSM 6799.</title>
        <authorList>
            <person name="Lucas S."/>
            <person name="Copeland A."/>
            <person name="Lapidus A."/>
            <person name="Glavina del Rio T."/>
            <person name="Dalin E."/>
            <person name="Tice H."/>
            <person name="Bruce D."/>
            <person name="Goodwin L."/>
            <person name="Pitluck S."/>
            <person name="Peters L."/>
            <person name="Ovchinnikova G."/>
            <person name="Zeytun A."/>
            <person name="Lu M."/>
            <person name="Kyrpides N."/>
            <person name="Mavromatis K."/>
            <person name="Ivanova N."/>
            <person name="Brettin T."/>
            <person name="Detter J.C."/>
            <person name="Han C."/>
            <person name="Larimer F."/>
            <person name="Land M."/>
            <person name="Hauser L."/>
            <person name="Markowitz V."/>
            <person name="Cheng J.-F."/>
            <person name="Hugenholtz P."/>
            <person name="Woyke T."/>
            <person name="Wu D."/>
            <person name="Spring S."/>
            <person name="Schroeder M."/>
            <person name="Brambilla E."/>
            <person name="Klenk H.-P."/>
            <person name="Eisen J.A."/>
        </authorList>
    </citation>
    <scope>NUCLEOTIDE SEQUENCE [LARGE SCALE GENOMIC DNA]</scope>
    <source>
        <strain evidence="2">ATCC 49306 / DSM 6799 / DCB-1</strain>
    </source>
</reference>
<evidence type="ECO:0000313" key="1">
    <source>
        <dbReference type="EMBL" id="AFM27602.1"/>
    </source>
</evidence>
<dbReference type="STRING" id="706587.Desti_4990"/>
<dbReference type="HOGENOM" id="CLU_2069334_0_0_7"/>
<dbReference type="OrthoDB" id="9814981at2"/>
<name>I4CDG1_DESTA</name>
<gene>
    <name evidence="1" type="ordered locus">Desti_4990</name>
</gene>
<dbReference type="Proteomes" id="UP000006055">
    <property type="component" value="Chromosome"/>
</dbReference>
<dbReference type="RefSeq" id="WP_014812707.1">
    <property type="nucleotide sequence ID" value="NC_018025.1"/>
</dbReference>
<dbReference type="AlphaFoldDB" id="I4CDG1"/>